<dbReference type="EMBL" id="CP000934">
    <property type="protein sequence ID" value="ACE86236.1"/>
    <property type="molecule type" value="Genomic_DNA"/>
</dbReference>
<evidence type="ECO:0000256" key="1">
    <source>
        <dbReference type="SAM" id="SignalP"/>
    </source>
</evidence>
<feature type="signal peptide" evidence="1">
    <location>
        <begin position="1"/>
        <end position="18"/>
    </location>
</feature>
<evidence type="ECO:0000313" key="3">
    <source>
        <dbReference type="Proteomes" id="UP000001036"/>
    </source>
</evidence>
<organism evidence="2 3">
    <name type="scientific">Cellvibrio japonicus (strain Ueda107)</name>
    <name type="common">Pseudomonas fluorescens subsp. cellulosa</name>
    <dbReference type="NCBI Taxonomy" id="498211"/>
    <lineage>
        <taxon>Bacteria</taxon>
        <taxon>Pseudomonadati</taxon>
        <taxon>Pseudomonadota</taxon>
        <taxon>Gammaproteobacteria</taxon>
        <taxon>Cellvibrionales</taxon>
        <taxon>Cellvibrionaceae</taxon>
        <taxon>Cellvibrio</taxon>
    </lineage>
</organism>
<name>B3PIL4_CELJU</name>
<dbReference type="OrthoDB" id="5702729at2"/>
<dbReference type="RefSeq" id="WP_012487756.1">
    <property type="nucleotide sequence ID" value="NC_010995.1"/>
</dbReference>
<reference evidence="2 3" key="1">
    <citation type="journal article" date="2008" name="J. Bacteriol.">
        <title>Insights into plant cell wall degradation from the genome sequence of the soil bacterium Cellvibrio japonicus.</title>
        <authorList>
            <person name="Deboy R.T."/>
            <person name="Mongodin E.F."/>
            <person name="Fouts D.E."/>
            <person name="Tailford L.E."/>
            <person name="Khouri H."/>
            <person name="Emerson J.B."/>
            <person name="Mohamoud Y."/>
            <person name="Watkins K."/>
            <person name="Henrissat B."/>
            <person name="Gilbert H.J."/>
            <person name="Nelson K.E."/>
        </authorList>
    </citation>
    <scope>NUCLEOTIDE SEQUENCE [LARGE SCALE GENOMIC DNA]</scope>
    <source>
        <strain evidence="2 3">Ueda107</strain>
    </source>
</reference>
<evidence type="ECO:0008006" key="4">
    <source>
        <dbReference type="Google" id="ProtNLM"/>
    </source>
</evidence>
<feature type="chain" id="PRO_5002796579" description="Lipoprotein" evidence="1">
    <location>
        <begin position="19"/>
        <end position="280"/>
    </location>
</feature>
<gene>
    <name evidence="2" type="ordered locus">CJA_2154</name>
</gene>
<dbReference type="eggNOG" id="ENOG5032R9H">
    <property type="taxonomic scope" value="Bacteria"/>
</dbReference>
<sequence length="280" mass="31582">MRWIYGVFALVMMGTAWSAQGQSFCFALAETYYEQVYCQLQARAQTKGLPSFHEFRKNNQTIQAALLRRPAERNGIKLPAVAKPVVASTDTETTSFSVKSEIATGRRSKTSARTEPVDDYLRNTSLIADTSGCLYRTHYIECNGIGYQLTGNKTNTRLRSGVLDTENKMALPEQVDLPLQPYLEQAYGQYIHKMCEIGLCGVTMTYGKFAYLYQDVRAKGLNFSQRFETMFSFLKKDKASMGVSETLPDTAGLGIEQCALLRDRYFVCEMAGRNLVYVRQ</sequence>
<dbReference type="KEGG" id="cja:CJA_2154"/>
<dbReference type="Proteomes" id="UP000001036">
    <property type="component" value="Chromosome"/>
</dbReference>
<evidence type="ECO:0000313" key="2">
    <source>
        <dbReference type="EMBL" id="ACE86236.1"/>
    </source>
</evidence>
<dbReference type="AlphaFoldDB" id="B3PIL4"/>
<proteinExistence type="predicted"/>
<keyword evidence="1" id="KW-0732">Signal</keyword>
<accession>B3PIL4</accession>
<keyword evidence="3" id="KW-1185">Reference proteome</keyword>
<dbReference type="HOGENOM" id="CLU_1029752_0_0_6"/>
<protein>
    <recommendedName>
        <fullName evidence="4">Lipoprotein</fullName>
    </recommendedName>
</protein>